<protein>
    <submittedName>
        <fullName evidence="1">Uncharacterized protein</fullName>
    </submittedName>
</protein>
<evidence type="ECO:0000313" key="1">
    <source>
        <dbReference type="EMBL" id="BBM52566.1"/>
    </source>
</evidence>
<name>A0A510KLM0_9FUSO</name>
<evidence type="ECO:0000313" key="2">
    <source>
        <dbReference type="Proteomes" id="UP000321378"/>
    </source>
</evidence>
<dbReference type="Proteomes" id="UP000321378">
    <property type="component" value="Chromosome"/>
</dbReference>
<organism evidence="1 2">
    <name type="scientific">Leptotrichia trevisanii</name>
    <dbReference type="NCBI Taxonomy" id="109328"/>
    <lineage>
        <taxon>Bacteria</taxon>
        <taxon>Fusobacteriati</taxon>
        <taxon>Fusobacteriota</taxon>
        <taxon>Fusobacteriia</taxon>
        <taxon>Fusobacteriales</taxon>
        <taxon>Leptotrichiaceae</taxon>
        <taxon>Leptotrichia</taxon>
    </lineage>
</organism>
<proteinExistence type="predicted"/>
<gene>
    <name evidence="1" type="ORF">JMUB3935_1545</name>
</gene>
<reference evidence="1 2" key="1">
    <citation type="submission" date="2019-07" db="EMBL/GenBank/DDBJ databases">
        <title>Complete Genome Sequence of Leptotrichia trevisanii Strain JMUB3935.</title>
        <authorList>
            <person name="Watanabe S."/>
            <person name="Cui L."/>
        </authorList>
    </citation>
    <scope>NUCLEOTIDE SEQUENCE [LARGE SCALE GENOMIC DNA]</scope>
    <source>
        <strain evidence="1 2">JMUB3935</strain>
    </source>
</reference>
<dbReference type="RefSeq" id="WP_146996910.1">
    <property type="nucleotide sequence ID" value="NZ_AP019840.1"/>
</dbReference>
<dbReference type="AlphaFoldDB" id="A0A510KLM0"/>
<dbReference type="EMBL" id="AP019840">
    <property type="protein sequence ID" value="BBM52566.1"/>
    <property type="molecule type" value="Genomic_DNA"/>
</dbReference>
<sequence>MRVHLPAQGEIETEKVVAGIEALKGLTELEFKIVVEEIEKYFKNKKEKLTFDVEITEDESLKKIKDFYKSIKSPILL</sequence>
<accession>A0A510KLM0</accession>